<feature type="domain" description="Fumarylacetoacetase-like C-terminal" evidence="3">
    <location>
        <begin position="79"/>
        <end position="288"/>
    </location>
</feature>
<dbReference type="Gene3D" id="3.90.850.10">
    <property type="entry name" value="Fumarylacetoacetase-like, C-terminal domain"/>
    <property type="match status" value="1"/>
</dbReference>
<evidence type="ECO:0000313" key="4">
    <source>
        <dbReference type="EMBL" id="QSS57445.1"/>
    </source>
</evidence>
<keyword evidence="2" id="KW-0479">Metal-binding</keyword>
<evidence type="ECO:0000313" key="5">
    <source>
        <dbReference type="Proteomes" id="UP000663419"/>
    </source>
</evidence>
<dbReference type="Pfam" id="PF01557">
    <property type="entry name" value="FAA_hydrolase"/>
    <property type="match status" value="1"/>
</dbReference>
<dbReference type="Proteomes" id="UP000663419">
    <property type="component" value="Chromosome 6"/>
</dbReference>
<dbReference type="VEuPathDB" id="FungiDB:I7I53_11627"/>
<dbReference type="GO" id="GO:0016787">
    <property type="term" value="F:hydrolase activity"/>
    <property type="evidence" value="ECO:0007669"/>
    <property type="project" value="UniProtKB-KW"/>
</dbReference>
<dbReference type="GO" id="GO:0006107">
    <property type="term" value="P:oxaloacetate metabolic process"/>
    <property type="evidence" value="ECO:0007669"/>
    <property type="project" value="UniProtKB-ARBA"/>
</dbReference>
<dbReference type="GO" id="GO:0046872">
    <property type="term" value="F:metal ion binding"/>
    <property type="evidence" value="ECO:0007669"/>
    <property type="project" value="UniProtKB-KW"/>
</dbReference>
<organism evidence="4 5">
    <name type="scientific">Ajellomyces capsulatus (strain H88)</name>
    <name type="common">Darling's disease fungus</name>
    <name type="synonym">Histoplasma capsulatum</name>
    <dbReference type="NCBI Taxonomy" id="544711"/>
    <lineage>
        <taxon>Eukaryota</taxon>
        <taxon>Fungi</taxon>
        <taxon>Dikarya</taxon>
        <taxon>Ascomycota</taxon>
        <taxon>Pezizomycotina</taxon>
        <taxon>Eurotiomycetes</taxon>
        <taxon>Eurotiomycetidae</taxon>
        <taxon>Onygenales</taxon>
        <taxon>Ajellomycetaceae</taxon>
        <taxon>Histoplasma</taxon>
    </lineage>
</organism>
<name>A0A8A1LW48_AJEC8</name>
<evidence type="ECO:0000256" key="2">
    <source>
        <dbReference type="ARBA" id="ARBA00022723"/>
    </source>
</evidence>
<sequence>MNRKETTMPPFSRLIRFLSQDGRIYYGDPLLPANTTDISQATTARLISGDIFRSPVLTGTTKPISRLLSPLAQNDISSIRCLGLNYAQHAAEASMPIPQYPVLFYKPPAALAGPADDIPIPRIAQECPGVDYECELVIVMGKKCRDVSEKEALEYVLGYAVGNDVSHRGWQLKRGGGQWGIGKGFDGWAPFGPGIVTTEVLGDARDLGIGTKLNGVVVQKSSTRDLIFGVKSAVSWLSKGCTLGPGDLIFTGTPQGVGMGRNPPLWLKHGDMVEVSLEGVGTCQNRVVFEGHTARL</sequence>
<comment type="similarity">
    <text evidence="1">Belongs to the FAH family.</text>
</comment>
<dbReference type="GO" id="GO:0050163">
    <property type="term" value="F:oxaloacetate tautomerase activity"/>
    <property type="evidence" value="ECO:0007669"/>
    <property type="project" value="UniProtKB-ARBA"/>
</dbReference>
<evidence type="ECO:0000256" key="1">
    <source>
        <dbReference type="ARBA" id="ARBA00010211"/>
    </source>
</evidence>
<protein>
    <submittedName>
        <fullName evidence="4">Fumarylacetoacetate hydrolase</fullName>
    </submittedName>
</protein>
<dbReference type="PANTHER" id="PTHR11820">
    <property type="entry name" value="ACYLPYRUVASE"/>
    <property type="match status" value="1"/>
</dbReference>
<keyword evidence="4" id="KW-0378">Hydrolase</keyword>
<evidence type="ECO:0000259" key="3">
    <source>
        <dbReference type="Pfam" id="PF01557"/>
    </source>
</evidence>
<dbReference type="InterPro" id="IPR011234">
    <property type="entry name" value="Fumarylacetoacetase-like_C"/>
</dbReference>
<reference evidence="4" key="1">
    <citation type="submission" date="2021-01" db="EMBL/GenBank/DDBJ databases">
        <title>Chromosome-level genome assembly of a human fungal pathogen reveals clustering of transcriptionally co-regulated genes.</title>
        <authorList>
            <person name="Voorhies M."/>
            <person name="Cohen S."/>
            <person name="Shea T.P."/>
            <person name="Petrus S."/>
            <person name="Munoz J.F."/>
            <person name="Poplawski S."/>
            <person name="Goldman W.E."/>
            <person name="Michael T."/>
            <person name="Cuomo C.A."/>
            <person name="Sil A."/>
            <person name="Beyhan S."/>
        </authorList>
    </citation>
    <scope>NUCLEOTIDE SEQUENCE</scope>
    <source>
        <strain evidence="4">H88</strain>
    </source>
</reference>
<dbReference type="PANTHER" id="PTHR11820:SF112">
    <property type="entry name" value="FUMARYLACETOACETATE HYDROLASE FAMILY PROTEIN (AFU_ORTHOLOGUE AFUA_1G02370)-RELATED"/>
    <property type="match status" value="1"/>
</dbReference>
<accession>A0A8A1LW48</accession>
<dbReference type="InterPro" id="IPR036663">
    <property type="entry name" value="Fumarylacetoacetase_C_sf"/>
</dbReference>
<gene>
    <name evidence="4" type="ORF">I7I53_11627</name>
</gene>
<dbReference type="FunFam" id="3.90.850.10:FF:000002">
    <property type="entry name" value="2-hydroxyhepta-2,4-diene-1,7-dioate isomerase"/>
    <property type="match status" value="1"/>
</dbReference>
<dbReference type="EMBL" id="CP069107">
    <property type="protein sequence ID" value="QSS57445.1"/>
    <property type="molecule type" value="Genomic_DNA"/>
</dbReference>
<proteinExistence type="inferred from homology"/>
<dbReference type="AlphaFoldDB" id="A0A8A1LW48"/>
<dbReference type="SUPFAM" id="SSF56529">
    <property type="entry name" value="FAH"/>
    <property type="match status" value="1"/>
</dbReference>